<dbReference type="InterPro" id="IPR007863">
    <property type="entry name" value="Peptidase_M16_C"/>
</dbReference>
<keyword evidence="5" id="KW-0645">Protease</keyword>
<dbReference type="GO" id="GO:0006508">
    <property type="term" value="P:proteolysis"/>
    <property type="evidence" value="ECO:0007669"/>
    <property type="project" value="UniProtKB-KW"/>
</dbReference>
<evidence type="ECO:0000313" key="5">
    <source>
        <dbReference type="EMBL" id="KKR89175.1"/>
    </source>
</evidence>
<reference evidence="5 6" key="1">
    <citation type="journal article" date="2015" name="Nature">
        <title>rRNA introns, odd ribosomes, and small enigmatic genomes across a large radiation of phyla.</title>
        <authorList>
            <person name="Brown C.T."/>
            <person name="Hug L.A."/>
            <person name="Thomas B.C."/>
            <person name="Sharon I."/>
            <person name="Castelle C.J."/>
            <person name="Singh A."/>
            <person name="Wilkins M.J."/>
            <person name="Williams K.H."/>
            <person name="Banfield J.F."/>
        </authorList>
    </citation>
    <scope>NUCLEOTIDE SEQUENCE [LARGE SCALE GENOMIC DNA]</scope>
</reference>
<evidence type="ECO:0000259" key="3">
    <source>
        <dbReference type="Pfam" id="PF00675"/>
    </source>
</evidence>
<sequence>MEKFNKITLENGLRIIIVPKPDSLSTTVLVLVEAGSKYETKEINGISHFLEHMCFKGTKKRPRAIDIASELDSLGASYNAFTSQEYTGYYAKAQPKHFDKILDIISDMYLNPVFDQNEINKERGVIVEEINMYEDLPMRRVQQLFLNLLYGDQPAGWDIAGSKEIIKELNREDFLKYKKNHYLASSTIAVVSGKFDDEAVGKIKSFFSGIKTNKKIPKIKTKEFQENPQILLKYKESDQAHLVLGVRAYDIFDKRKYAFQVLVNILGSGMSSRLFQKIRDEMGAAYYIRAEADLFTDHGYLAVFAGVDNKRIEEVIKAILEEFRKLSQKAVDEKELQKSKDHLLGNLMLSLETSDELASFYGGQEILTKKLIGPDELAQKIQAVKAEEIMAVAKDIFQNNKLNLAIIGPFKDKNRFEKILTL</sequence>
<dbReference type="InterPro" id="IPR011765">
    <property type="entry name" value="Pept_M16_N"/>
</dbReference>
<dbReference type="InterPro" id="IPR011249">
    <property type="entry name" value="Metalloenz_LuxS/M16"/>
</dbReference>
<evidence type="ECO:0000256" key="1">
    <source>
        <dbReference type="ARBA" id="ARBA00007261"/>
    </source>
</evidence>
<dbReference type="SUPFAM" id="SSF63411">
    <property type="entry name" value="LuxS/MPP-like metallohydrolase"/>
    <property type="match status" value="2"/>
</dbReference>
<dbReference type="EMBL" id="LCAK01000001">
    <property type="protein sequence ID" value="KKR89175.1"/>
    <property type="molecule type" value="Genomic_DNA"/>
</dbReference>
<keyword evidence="5" id="KW-0378">Hydrolase</keyword>
<evidence type="ECO:0000313" key="6">
    <source>
        <dbReference type="Proteomes" id="UP000033918"/>
    </source>
</evidence>
<dbReference type="AlphaFoldDB" id="A0A0G0WXP3"/>
<evidence type="ECO:0000259" key="4">
    <source>
        <dbReference type="Pfam" id="PF05193"/>
    </source>
</evidence>
<dbReference type="Proteomes" id="UP000033918">
    <property type="component" value="Unassembled WGS sequence"/>
</dbReference>
<dbReference type="PROSITE" id="PS00143">
    <property type="entry name" value="INSULINASE"/>
    <property type="match status" value="1"/>
</dbReference>
<dbReference type="Gene3D" id="3.30.830.10">
    <property type="entry name" value="Metalloenzyme, LuxS/M16 peptidase-like"/>
    <property type="match status" value="2"/>
</dbReference>
<dbReference type="Pfam" id="PF00675">
    <property type="entry name" value="Peptidase_M16"/>
    <property type="match status" value="1"/>
</dbReference>
<dbReference type="Pfam" id="PF05193">
    <property type="entry name" value="Peptidase_M16_C"/>
    <property type="match status" value="1"/>
</dbReference>
<accession>A0A0G0WXP3</accession>
<dbReference type="InterPro" id="IPR001431">
    <property type="entry name" value="Pept_M16_Zn_BS"/>
</dbReference>
<dbReference type="GO" id="GO:0004222">
    <property type="term" value="F:metalloendopeptidase activity"/>
    <property type="evidence" value="ECO:0007669"/>
    <property type="project" value="InterPro"/>
</dbReference>
<evidence type="ECO:0000256" key="2">
    <source>
        <dbReference type="RuleBase" id="RU004447"/>
    </source>
</evidence>
<feature type="domain" description="Peptidase M16 N-terminal" evidence="3">
    <location>
        <begin position="17"/>
        <end position="159"/>
    </location>
</feature>
<dbReference type="PANTHER" id="PTHR11851">
    <property type="entry name" value="METALLOPROTEASE"/>
    <property type="match status" value="1"/>
</dbReference>
<proteinExistence type="inferred from homology"/>
<organism evidence="5 6">
    <name type="scientific">Candidatus Wolfebacteria bacterium GW2011_GWB1_41_12</name>
    <dbReference type="NCBI Taxonomy" id="1619006"/>
    <lineage>
        <taxon>Bacteria</taxon>
        <taxon>Candidatus Wolfeibacteriota</taxon>
    </lineage>
</organism>
<dbReference type="GO" id="GO:0046872">
    <property type="term" value="F:metal ion binding"/>
    <property type="evidence" value="ECO:0007669"/>
    <property type="project" value="InterPro"/>
</dbReference>
<comment type="similarity">
    <text evidence="1 2">Belongs to the peptidase M16 family.</text>
</comment>
<name>A0A0G0WXP3_9BACT</name>
<comment type="caution">
    <text evidence="5">The sequence shown here is derived from an EMBL/GenBank/DDBJ whole genome shotgun (WGS) entry which is preliminary data.</text>
</comment>
<dbReference type="PANTHER" id="PTHR11851:SF49">
    <property type="entry name" value="MITOCHONDRIAL-PROCESSING PEPTIDASE SUBUNIT ALPHA"/>
    <property type="match status" value="1"/>
</dbReference>
<protein>
    <submittedName>
        <fullName evidence="5">Putative zinc protease</fullName>
    </submittedName>
</protein>
<feature type="domain" description="Peptidase M16 C-terminal" evidence="4">
    <location>
        <begin position="169"/>
        <end position="341"/>
    </location>
</feature>
<dbReference type="InterPro" id="IPR050361">
    <property type="entry name" value="MPP/UQCRC_Complex"/>
</dbReference>
<gene>
    <name evidence="5" type="ORF">UU38_C0001G0077</name>
</gene>